<dbReference type="AlphaFoldDB" id="A0A9P0MER2"/>
<evidence type="ECO:0000313" key="8">
    <source>
        <dbReference type="EMBL" id="CAH1396668.1"/>
    </source>
</evidence>
<protein>
    <recommendedName>
        <fullName evidence="4">Large ribosomal subunit protein uL15m</fullName>
    </recommendedName>
    <alternativeName>
        <fullName evidence="5">39S ribosomal protein L15, mitochondrial</fullName>
    </alternativeName>
</protein>
<reference evidence="8" key="1">
    <citation type="submission" date="2022-01" db="EMBL/GenBank/DDBJ databases">
        <authorList>
            <person name="King R."/>
        </authorList>
    </citation>
    <scope>NUCLEOTIDE SEQUENCE</scope>
</reference>
<name>A0A9P0MER2_NEZVI</name>
<dbReference type="PANTHER" id="PTHR12934">
    <property type="entry name" value="50S RIBOSOMAL PROTEIN L15"/>
    <property type="match status" value="1"/>
</dbReference>
<dbReference type="Pfam" id="PF00828">
    <property type="entry name" value="Ribosomal_L27A"/>
    <property type="match status" value="1"/>
</dbReference>
<dbReference type="InterPro" id="IPR005749">
    <property type="entry name" value="Ribosomal_uL15_bac-type"/>
</dbReference>
<dbReference type="InterPro" id="IPR021131">
    <property type="entry name" value="Ribosomal_uL15/eL18"/>
</dbReference>
<evidence type="ECO:0000259" key="7">
    <source>
        <dbReference type="Pfam" id="PF00828"/>
    </source>
</evidence>
<accession>A0A9P0MER2</accession>
<evidence type="ECO:0000256" key="3">
    <source>
        <dbReference type="ARBA" id="ARBA00023274"/>
    </source>
</evidence>
<evidence type="ECO:0000256" key="2">
    <source>
        <dbReference type="ARBA" id="ARBA00022980"/>
    </source>
</evidence>
<evidence type="ECO:0000313" key="9">
    <source>
        <dbReference type="Proteomes" id="UP001152798"/>
    </source>
</evidence>
<sequence length="295" mass="34068">MSAIKNGSIEALKMLRALPRVSLANIRNTGAPKKFVRGRGQHGGDKHGAGNKGSGQRQNYMRLGFETGNNPFYLRFPYEPYYKGHHFRKQYLPLSLLQLQKMIDTNRIDISEPIDLATLCNTGLYKLRPEEKHYGVHLTDEGTDIFSSKINIEVQWANEATIAAIERNGGFITTGFFDIHSLWLLKDPEAFFRRGQPIPRRMLPSEDVILYYSSPENRGYLADPEKISYERLVLSQKFGYELPSLSESDSMYDVLMERKDPRQIFYGLEPGWIVNLVEKEIYKPKDQELIEYYKT</sequence>
<dbReference type="Proteomes" id="UP001152798">
    <property type="component" value="Chromosome 3"/>
</dbReference>
<evidence type="ECO:0000256" key="5">
    <source>
        <dbReference type="ARBA" id="ARBA00035423"/>
    </source>
</evidence>
<evidence type="ECO:0000256" key="6">
    <source>
        <dbReference type="SAM" id="MobiDB-lite"/>
    </source>
</evidence>
<dbReference type="InterPro" id="IPR036227">
    <property type="entry name" value="Ribosomal_uL15/eL18_sf"/>
</dbReference>
<feature type="domain" description="Large ribosomal subunit protein uL15/eL18" evidence="7">
    <location>
        <begin position="93"/>
        <end position="172"/>
    </location>
</feature>
<dbReference type="SUPFAM" id="SSF52080">
    <property type="entry name" value="Ribosomal proteins L15p and L18e"/>
    <property type="match status" value="1"/>
</dbReference>
<keyword evidence="2" id="KW-0689">Ribosomal protein</keyword>
<gene>
    <name evidence="8" type="ORF">NEZAVI_LOCUS6689</name>
</gene>
<evidence type="ECO:0000256" key="4">
    <source>
        <dbReference type="ARBA" id="ARBA00035299"/>
    </source>
</evidence>
<comment type="similarity">
    <text evidence="1">Belongs to the universal ribosomal protein uL15 family.</text>
</comment>
<dbReference type="GO" id="GO:0003735">
    <property type="term" value="F:structural constituent of ribosome"/>
    <property type="evidence" value="ECO:0007669"/>
    <property type="project" value="InterPro"/>
</dbReference>
<keyword evidence="3" id="KW-0687">Ribonucleoprotein</keyword>
<keyword evidence="9" id="KW-1185">Reference proteome</keyword>
<dbReference type="GO" id="GO:0005762">
    <property type="term" value="C:mitochondrial large ribosomal subunit"/>
    <property type="evidence" value="ECO:0007669"/>
    <property type="project" value="TreeGrafter"/>
</dbReference>
<dbReference type="PANTHER" id="PTHR12934:SF11">
    <property type="entry name" value="LARGE RIBOSOMAL SUBUNIT PROTEIN UL15M"/>
    <property type="match status" value="1"/>
</dbReference>
<dbReference type="EMBL" id="OV725079">
    <property type="protein sequence ID" value="CAH1396668.1"/>
    <property type="molecule type" value="Genomic_DNA"/>
</dbReference>
<evidence type="ECO:0000256" key="1">
    <source>
        <dbReference type="ARBA" id="ARBA00007320"/>
    </source>
</evidence>
<dbReference type="GO" id="GO:0006412">
    <property type="term" value="P:translation"/>
    <property type="evidence" value="ECO:0007669"/>
    <property type="project" value="InterPro"/>
</dbReference>
<dbReference type="OrthoDB" id="361383at2759"/>
<organism evidence="8 9">
    <name type="scientific">Nezara viridula</name>
    <name type="common">Southern green stink bug</name>
    <name type="synonym">Cimex viridulus</name>
    <dbReference type="NCBI Taxonomy" id="85310"/>
    <lineage>
        <taxon>Eukaryota</taxon>
        <taxon>Metazoa</taxon>
        <taxon>Ecdysozoa</taxon>
        <taxon>Arthropoda</taxon>
        <taxon>Hexapoda</taxon>
        <taxon>Insecta</taxon>
        <taxon>Pterygota</taxon>
        <taxon>Neoptera</taxon>
        <taxon>Paraneoptera</taxon>
        <taxon>Hemiptera</taxon>
        <taxon>Heteroptera</taxon>
        <taxon>Panheteroptera</taxon>
        <taxon>Pentatomomorpha</taxon>
        <taxon>Pentatomoidea</taxon>
        <taxon>Pentatomidae</taxon>
        <taxon>Pentatominae</taxon>
        <taxon>Nezara</taxon>
    </lineage>
</organism>
<proteinExistence type="inferred from homology"/>
<feature type="region of interest" description="Disordered" evidence="6">
    <location>
        <begin position="33"/>
        <end position="57"/>
    </location>
</feature>